<dbReference type="AlphaFoldDB" id="R7ZYK8"/>
<evidence type="ECO:0000313" key="1">
    <source>
        <dbReference type="EMBL" id="EON79191.1"/>
    </source>
</evidence>
<proteinExistence type="predicted"/>
<protein>
    <recommendedName>
        <fullName evidence="3">Sensor of ECF-type sigma factor</fullName>
    </recommendedName>
</protein>
<dbReference type="EMBL" id="AQHR01000011">
    <property type="protein sequence ID" value="EON79191.1"/>
    <property type="molecule type" value="Genomic_DNA"/>
</dbReference>
<keyword evidence="2" id="KW-1185">Reference proteome</keyword>
<dbReference type="STRING" id="1232681.ADIS_0300"/>
<dbReference type="Proteomes" id="UP000013909">
    <property type="component" value="Unassembled WGS sequence"/>
</dbReference>
<evidence type="ECO:0000313" key="2">
    <source>
        <dbReference type="Proteomes" id="UP000013909"/>
    </source>
</evidence>
<comment type="caution">
    <text evidence="1">The sequence shown here is derived from an EMBL/GenBank/DDBJ whole genome shotgun (WGS) entry which is preliminary data.</text>
</comment>
<name>R7ZYK8_9BACT</name>
<accession>R7ZYK8</accession>
<sequence length="130" mass="15234">MAQRPERRPDREKLEAARVAFITNRLSISPDQAEKFWPLYNQYNDNRMDLMKKIHEINKSAEGNLSDTKARELIAERFKIQEELMALEKSFLGSITSVISPAQAFKLSEANRDFTRQLYQMQQRRGGRDN</sequence>
<evidence type="ECO:0008006" key="3">
    <source>
        <dbReference type="Google" id="ProtNLM"/>
    </source>
</evidence>
<gene>
    <name evidence="1" type="ORF">ADIS_0300</name>
</gene>
<reference evidence="1 2" key="1">
    <citation type="submission" date="2013-02" db="EMBL/GenBank/DDBJ databases">
        <title>A novel strain isolated from Lonar lake, Maharashtra, India.</title>
        <authorList>
            <person name="Singh A."/>
        </authorList>
    </citation>
    <scope>NUCLEOTIDE SEQUENCE [LARGE SCALE GENOMIC DNA]</scope>
    <source>
        <strain evidence="1 2">AK24</strain>
    </source>
</reference>
<organism evidence="1 2">
    <name type="scientific">Lunatimonas lonarensis</name>
    <dbReference type="NCBI Taxonomy" id="1232681"/>
    <lineage>
        <taxon>Bacteria</taxon>
        <taxon>Pseudomonadati</taxon>
        <taxon>Bacteroidota</taxon>
        <taxon>Cytophagia</taxon>
        <taxon>Cytophagales</taxon>
        <taxon>Cyclobacteriaceae</taxon>
    </lineage>
</organism>